<sequence length="81" mass="9778">MPKTVIADAGYGSEENYLYAMGKEKEPSCHFLIPYENYRKEKTHRYQKDIRHASNWTYEEHNDRFVCPSGRYVNTKRKRML</sequence>
<evidence type="ECO:0000313" key="1">
    <source>
        <dbReference type="EMBL" id="ANY66272.1"/>
    </source>
</evidence>
<protein>
    <recommendedName>
        <fullName evidence="2">Transposase IS4-like domain-containing protein</fullName>
    </recommendedName>
</protein>
<accession>A0A1B2DEX5</accession>
<gene>
    <name evidence="1" type="ORF">BBD42_07175</name>
</gene>
<dbReference type="AlphaFoldDB" id="A0A1B2DEX5"/>
<proteinExistence type="predicted"/>
<evidence type="ECO:0008006" key="2">
    <source>
        <dbReference type="Google" id="ProtNLM"/>
    </source>
</evidence>
<dbReference type="RefSeq" id="WP_099517642.1">
    <property type="nucleotide sequence ID" value="NZ_CP016808.1"/>
</dbReference>
<name>A0A1B2DEX5_9BACL</name>
<dbReference type="EMBL" id="CP016808">
    <property type="protein sequence ID" value="ANY66272.1"/>
    <property type="molecule type" value="Genomic_DNA"/>
</dbReference>
<reference evidence="1" key="1">
    <citation type="submission" date="2016-08" db="EMBL/GenBank/DDBJ databases">
        <title>Complete Genome Seqeunce of Paenibacillus sp. BIHB 4019 from tea rhizoplane.</title>
        <authorList>
            <person name="Thakur R."/>
            <person name="Swarnkar M.K."/>
            <person name="Gulati A."/>
        </authorList>
    </citation>
    <scope>NUCLEOTIDE SEQUENCE [LARGE SCALE GENOMIC DNA]</scope>
    <source>
        <strain evidence="1">BIHB4019</strain>
    </source>
</reference>
<organism evidence="1">
    <name type="scientific">Paenibacillus sp. BIHB 4019</name>
    <dbReference type="NCBI Taxonomy" id="1870819"/>
    <lineage>
        <taxon>Bacteria</taxon>
        <taxon>Bacillati</taxon>
        <taxon>Bacillota</taxon>
        <taxon>Bacilli</taxon>
        <taxon>Bacillales</taxon>
        <taxon>Paenibacillaceae</taxon>
        <taxon>Paenibacillus</taxon>
    </lineage>
</organism>